<dbReference type="InterPro" id="IPR003280">
    <property type="entry name" value="2pore_dom_K_chnl"/>
</dbReference>
<keyword evidence="2" id="KW-0813">Transport</keyword>
<dbReference type="Gene3D" id="1.10.287.70">
    <property type="match status" value="2"/>
</dbReference>
<comment type="subcellular location">
    <subcellularLocation>
        <location evidence="1">Membrane</location>
        <topology evidence="1">Multi-pass membrane protein</topology>
    </subcellularLocation>
</comment>
<dbReference type="PANTHER" id="PTHR11003">
    <property type="entry name" value="POTASSIUM CHANNEL, SUBFAMILY K"/>
    <property type="match status" value="1"/>
</dbReference>
<keyword evidence="12" id="KW-1185">Reference proteome</keyword>
<feature type="domain" description="EF-hand" evidence="10">
    <location>
        <begin position="220"/>
        <end position="255"/>
    </location>
</feature>
<feature type="transmembrane region" description="Helical" evidence="9">
    <location>
        <begin position="12"/>
        <end position="32"/>
    </location>
</feature>
<dbReference type="PANTHER" id="PTHR11003:SF291">
    <property type="entry name" value="IP11374P"/>
    <property type="match status" value="1"/>
</dbReference>
<sequence length="284" mass="31889">IIHIIIYMSIGIIGYSFLLNTKWSIIDSMYFSTVIFTTVGYGDITPDDSASGMLFTIFYAFYGIIIIGIFLGILGDVSSYFPYHIVSAIDDLIIVTAAGSADNIDDDDDDESLLNEEKNVTILTDICTICREQFRYMIVLIIIAIPITILERWSVTKGLYWMIISATTIGLGDEHPEQPWSRLICIIYIPLLVAFCGSLLGKIATSYVDKRNDILESQFFNRAVTESDLKSMDLDHSGKVSKDEFLIYMLLTLQKVDKTDIEDIMDLFKKLDKDGSGTLAVNDI</sequence>
<dbReference type="EMBL" id="KV784392">
    <property type="protein sequence ID" value="OEU07060.1"/>
    <property type="molecule type" value="Genomic_DNA"/>
</dbReference>
<keyword evidence="7 9" id="KW-0472">Membrane</keyword>
<dbReference type="AlphaFoldDB" id="A0A1E7EMA9"/>
<dbReference type="Pfam" id="PF07885">
    <property type="entry name" value="Ion_trans_2"/>
    <property type="match status" value="2"/>
</dbReference>
<evidence type="ECO:0000256" key="7">
    <source>
        <dbReference type="ARBA" id="ARBA00023136"/>
    </source>
</evidence>
<name>A0A1E7EMA9_9STRA</name>
<dbReference type="InterPro" id="IPR013099">
    <property type="entry name" value="K_chnl_dom"/>
</dbReference>
<evidence type="ECO:0000313" key="11">
    <source>
        <dbReference type="EMBL" id="OEU07060.1"/>
    </source>
</evidence>
<dbReference type="GO" id="GO:0030322">
    <property type="term" value="P:stabilization of membrane potential"/>
    <property type="evidence" value="ECO:0007669"/>
    <property type="project" value="TreeGrafter"/>
</dbReference>
<dbReference type="GO" id="GO:0005886">
    <property type="term" value="C:plasma membrane"/>
    <property type="evidence" value="ECO:0007669"/>
    <property type="project" value="TreeGrafter"/>
</dbReference>
<dbReference type="GO" id="GO:0015271">
    <property type="term" value="F:outward rectifier potassium channel activity"/>
    <property type="evidence" value="ECO:0007669"/>
    <property type="project" value="TreeGrafter"/>
</dbReference>
<evidence type="ECO:0000256" key="5">
    <source>
        <dbReference type="ARBA" id="ARBA00022989"/>
    </source>
</evidence>
<evidence type="ECO:0000259" key="10">
    <source>
        <dbReference type="PROSITE" id="PS50222"/>
    </source>
</evidence>
<dbReference type="OrthoDB" id="46272at2759"/>
<dbReference type="InterPro" id="IPR002048">
    <property type="entry name" value="EF_hand_dom"/>
</dbReference>
<dbReference type="InterPro" id="IPR011992">
    <property type="entry name" value="EF-hand-dom_pair"/>
</dbReference>
<dbReference type="GO" id="GO:0005737">
    <property type="term" value="C:cytoplasm"/>
    <property type="evidence" value="ECO:0007669"/>
    <property type="project" value="UniProtKB-ARBA"/>
</dbReference>
<evidence type="ECO:0000313" key="12">
    <source>
        <dbReference type="Proteomes" id="UP000095751"/>
    </source>
</evidence>
<reference evidence="11 12" key="1">
    <citation type="submission" date="2016-09" db="EMBL/GenBank/DDBJ databases">
        <title>Extensive genetic diversity and differential bi-allelic expression allows diatom success in the polar Southern Ocean.</title>
        <authorList>
            <consortium name="DOE Joint Genome Institute"/>
            <person name="Mock T."/>
            <person name="Otillar R.P."/>
            <person name="Strauss J."/>
            <person name="Dupont C."/>
            <person name="Frickenhaus S."/>
            <person name="Maumus F."/>
            <person name="Mcmullan M."/>
            <person name="Sanges R."/>
            <person name="Schmutz J."/>
            <person name="Toseland A."/>
            <person name="Valas R."/>
            <person name="Veluchamy A."/>
            <person name="Ward B.J."/>
            <person name="Allen A."/>
            <person name="Barry K."/>
            <person name="Falciatore A."/>
            <person name="Ferrante M."/>
            <person name="Fortunato A.E."/>
            <person name="Gloeckner G."/>
            <person name="Gruber A."/>
            <person name="Hipkin R."/>
            <person name="Janech M."/>
            <person name="Kroth P."/>
            <person name="Leese F."/>
            <person name="Lindquist E."/>
            <person name="Lyon B.R."/>
            <person name="Martin J."/>
            <person name="Mayer C."/>
            <person name="Parker M."/>
            <person name="Quesneville H."/>
            <person name="Raymond J."/>
            <person name="Uhlig C."/>
            <person name="Valentin K.U."/>
            <person name="Worden A.Z."/>
            <person name="Armbrust E.V."/>
            <person name="Bowler C."/>
            <person name="Green B."/>
            <person name="Moulton V."/>
            <person name="Van Oosterhout C."/>
            <person name="Grigoriev I."/>
        </authorList>
    </citation>
    <scope>NUCLEOTIDE SEQUENCE [LARGE SCALE GENOMIC DNA]</scope>
    <source>
        <strain evidence="11 12">CCMP1102</strain>
    </source>
</reference>
<evidence type="ECO:0000256" key="3">
    <source>
        <dbReference type="ARBA" id="ARBA00022692"/>
    </source>
</evidence>
<dbReference type="PROSITE" id="PS00018">
    <property type="entry name" value="EF_HAND_1"/>
    <property type="match status" value="2"/>
</dbReference>
<keyword evidence="8" id="KW-0407">Ion channel</keyword>
<feature type="non-terminal residue" evidence="11">
    <location>
        <position position="284"/>
    </location>
</feature>
<dbReference type="SUPFAM" id="SSF47473">
    <property type="entry name" value="EF-hand"/>
    <property type="match status" value="1"/>
</dbReference>
<dbReference type="InParanoid" id="A0A1E7EMA9"/>
<dbReference type="Pfam" id="PF13202">
    <property type="entry name" value="EF-hand_5"/>
    <property type="match status" value="2"/>
</dbReference>
<dbReference type="SUPFAM" id="SSF81324">
    <property type="entry name" value="Voltage-gated potassium channels"/>
    <property type="match status" value="2"/>
</dbReference>
<keyword evidence="3 9" id="KW-0812">Transmembrane</keyword>
<dbReference type="KEGG" id="fcy:FRACYDRAFT_141479"/>
<dbReference type="PROSITE" id="PS50222">
    <property type="entry name" value="EF_HAND_2"/>
    <property type="match status" value="2"/>
</dbReference>
<feature type="transmembrane region" description="Helical" evidence="9">
    <location>
        <begin position="136"/>
        <end position="155"/>
    </location>
</feature>
<dbReference type="Gene3D" id="1.10.238.10">
    <property type="entry name" value="EF-hand"/>
    <property type="match status" value="1"/>
</dbReference>
<evidence type="ECO:0000256" key="9">
    <source>
        <dbReference type="SAM" id="Phobius"/>
    </source>
</evidence>
<feature type="domain" description="EF-hand" evidence="10">
    <location>
        <begin position="259"/>
        <end position="284"/>
    </location>
</feature>
<keyword evidence="4" id="KW-0106">Calcium</keyword>
<keyword evidence="5 9" id="KW-1133">Transmembrane helix</keyword>
<protein>
    <submittedName>
        <fullName evidence="11">Ion_trans_2-domain-containing protein</fullName>
    </submittedName>
</protein>
<evidence type="ECO:0000256" key="6">
    <source>
        <dbReference type="ARBA" id="ARBA00023065"/>
    </source>
</evidence>
<proteinExistence type="predicted"/>
<dbReference type="Proteomes" id="UP000095751">
    <property type="component" value="Unassembled WGS sequence"/>
</dbReference>
<feature type="transmembrane region" description="Helical" evidence="9">
    <location>
        <begin position="52"/>
        <end position="74"/>
    </location>
</feature>
<feature type="transmembrane region" description="Helical" evidence="9">
    <location>
        <begin position="180"/>
        <end position="201"/>
    </location>
</feature>
<evidence type="ECO:0000256" key="1">
    <source>
        <dbReference type="ARBA" id="ARBA00004141"/>
    </source>
</evidence>
<keyword evidence="6" id="KW-0406">Ion transport</keyword>
<dbReference type="GO" id="GO:0005509">
    <property type="term" value="F:calcium ion binding"/>
    <property type="evidence" value="ECO:0007669"/>
    <property type="project" value="InterPro"/>
</dbReference>
<feature type="non-terminal residue" evidence="11">
    <location>
        <position position="1"/>
    </location>
</feature>
<accession>A0A1E7EMA9</accession>
<dbReference type="InterPro" id="IPR018247">
    <property type="entry name" value="EF_Hand_1_Ca_BS"/>
</dbReference>
<evidence type="ECO:0000256" key="2">
    <source>
        <dbReference type="ARBA" id="ARBA00022448"/>
    </source>
</evidence>
<gene>
    <name evidence="11" type="ORF">FRACYDRAFT_141479</name>
</gene>
<dbReference type="GO" id="GO:0022841">
    <property type="term" value="F:potassium ion leak channel activity"/>
    <property type="evidence" value="ECO:0007669"/>
    <property type="project" value="TreeGrafter"/>
</dbReference>
<organism evidence="11 12">
    <name type="scientific">Fragilariopsis cylindrus CCMP1102</name>
    <dbReference type="NCBI Taxonomy" id="635003"/>
    <lineage>
        <taxon>Eukaryota</taxon>
        <taxon>Sar</taxon>
        <taxon>Stramenopiles</taxon>
        <taxon>Ochrophyta</taxon>
        <taxon>Bacillariophyta</taxon>
        <taxon>Bacillariophyceae</taxon>
        <taxon>Bacillariophycidae</taxon>
        <taxon>Bacillariales</taxon>
        <taxon>Bacillariaceae</taxon>
        <taxon>Fragilariopsis</taxon>
    </lineage>
</organism>
<evidence type="ECO:0000256" key="8">
    <source>
        <dbReference type="ARBA" id="ARBA00023303"/>
    </source>
</evidence>
<evidence type="ECO:0000256" key="4">
    <source>
        <dbReference type="ARBA" id="ARBA00022837"/>
    </source>
</evidence>